<keyword evidence="8" id="KW-1185">Reference proteome</keyword>
<evidence type="ECO:0000313" key="8">
    <source>
        <dbReference type="Proteomes" id="UP001237642"/>
    </source>
</evidence>
<dbReference type="InterPro" id="IPR002100">
    <property type="entry name" value="TF_MADSbox"/>
</dbReference>
<dbReference type="AlphaFoldDB" id="A0AAD8HZR4"/>
<evidence type="ECO:0000259" key="6">
    <source>
        <dbReference type="PROSITE" id="PS50066"/>
    </source>
</evidence>
<dbReference type="Pfam" id="PF00319">
    <property type="entry name" value="SRF-TF"/>
    <property type="match status" value="1"/>
</dbReference>
<dbReference type="GO" id="GO:0010152">
    <property type="term" value="P:pollen maturation"/>
    <property type="evidence" value="ECO:0007669"/>
    <property type="project" value="UniProtKB-ARBA"/>
</dbReference>
<dbReference type="GO" id="GO:0005634">
    <property type="term" value="C:nucleus"/>
    <property type="evidence" value="ECO:0007669"/>
    <property type="project" value="UniProtKB-SubCell"/>
</dbReference>
<dbReference type="InterPro" id="IPR036879">
    <property type="entry name" value="TF_MADSbox_sf"/>
</dbReference>
<evidence type="ECO:0000256" key="5">
    <source>
        <dbReference type="ARBA" id="ARBA00023242"/>
    </source>
</evidence>
<dbReference type="GO" id="GO:0003677">
    <property type="term" value="F:DNA binding"/>
    <property type="evidence" value="ECO:0007669"/>
    <property type="project" value="UniProtKB-KW"/>
</dbReference>
<keyword evidence="3" id="KW-0238">DNA-binding</keyword>
<accession>A0AAD8HZR4</accession>
<keyword evidence="4" id="KW-0804">Transcription</keyword>
<organism evidence="7 8">
    <name type="scientific">Heracleum sosnowskyi</name>
    <dbReference type="NCBI Taxonomy" id="360622"/>
    <lineage>
        <taxon>Eukaryota</taxon>
        <taxon>Viridiplantae</taxon>
        <taxon>Streptophyta</taxon>
        <taxon>Embryophyta</taxon>
        <taxon>Tracheophyta</taxon>
        <taxon>Spermatophyta</taxon>
        <taxon>Magnoliopsida</taxon>
        <taxon>eudicotyledons</taxon>
        <taxon>Gunneridae</taxon>
        <taxon>Pentapetalae</taxon>
        <taxon>asterids</taxon>
        <taxon>campanulids</taxon>
        <taxon>Apiales</taxon>
        <taxon>Apiaceae</taxon>
        <taxon>Apioideae</taxon>
        <taxon>apioid superclade</taxon>
        <taxon>Tordylieae</taxon>
        <taxon>Tordyliinae</taxon>
        <taxon>Heracleum</taxon>
    </lineage>
</organism>
<dbReference type="SMART" id="SM00432">
    <property type="entry name" value="MADS"/>
    <property type="match status" value="1"/>
</dbReference>
<name>A0AAD8HZR4_9APIA</name>
<dbReference type="InterPro" id="IPR050142">
    <property type="entry name" value="MADS-box/MEF2_TF"/>
</dbReference>
<evidence type="ECO:0000313" key="7">
    <source>
        <dbReference type="EMBL" id="KAK1376464.1"/>
    </source>
</evidence>
<evidence type="ECO:0000256" key="1">
    <source>
        <dbReference type="ARBA" id="ARBA00004123"/>
    </source>
</evidence>
<proteinExistence type="predicted"/>
<keyword evidence="5" id="KW-0539">Nucleus</keyword>
<dbReference type="PROSITE" id="PS50066">
    <property type="entry name" value="MADS_BOX_2"/>
    <property type="match status" value="1"/>
</dbReference>
<dbReference type="FunFam" id="3.40.1810.10:FF:000010">
    <property type="entry name" value="Agamous-like MADS-box protein AGL30"/>
    <property type="match status" value="1"/>
</dbReference>
<dbReference type="Gene3D" id="3.40.1810.10">
    <property type="entry name" value="Transcription factor, MADS-box"/>
    <property type="match status" value="1"/>
</dbReference>
<dbReference type="SUPFAM" id="SSF55455">
    <property type="entry name" value="SRF-like"/>
    <property type="match status" value="1"/>
</dbReference>
<dbReference type="GO" id="GO:0080092">
    <property type="term" value="P:regulation of pollen tube growth"/>
    <property type="evidence" value="ECO:0007669"/>
    <property type="project" value="UniProtKB-ARBA"/>
</dbReference>
<dbReference type="Proteomes" id="UP001237642">
    <property type="component" value="Unassembled WGS sequence"/>
</dbReference>
<keyword evidence="2" id="KW-0805">Transcription regulation</keyword>
<dbReference type="EMBL" id="JAUIZM010000007">
    <property type="protein sequence ID" value="KAK1376464.1"/>
    <property type="molecule type" value="Genomic_DNA"/>
</dbReference>
<comment type="subcellular location">
    <subcellularLocation>
        <location evidence="1">Nucleus</location>
    </subcellularLocation>
</comment>
<protein>
    <submittedName>
        <fullName evidence="7">Agamous-like MADS-box protein AGL30</fullName>
    </submittedName>
</protein>
<sequence length="383" mass="44103">MGRVKLKIQKLENSTGRQSTYSKRKNGLTKKAKELAILCDIDLVLLMFSPSGKPSVYKGQHSSIEKIIERYSLHTPQERARRRLESLEALKKTFKKTNHDVQIQDFLGPNYISVEDLRSQAESLHIQLFESQKKLSNWTSIDTMDSIENLGHMELSLRNSLDQLQAQKVNLEKQQQMDIQCFNKFQDDWHPSSSLGFEQLQPLQWAPNSHSQQITPNNLTSFPLREPECSVGTSLESYNNILNLGTKDWQQGNVLAELNSTGSINLQPNNQLNLQVHEQQIYPSSNFDLLNDQDFLPVEQMNMQANTLEPLSYSKYEVPKSVYDPFRNNWDSNTAGNNWDSNTETIEKHLFPQFHFSSDDNLMNDLDYMLLKAAPHSSLMNQH</sequence>
<dbReference type="PRINTS" id="PR00404">
    <property type="entry name" value="MADSDOMAIN"/>
</dbReference>
<evidence type="ECO:0000256" key="3">
    <source>
        <dbReference type="ARBA" id="ARBA00023125"/>
    </source>
</evidence>
<evidence type="ECO:0000256" key="2">
    <source>
        <dbReference type="ARBA" id="ARBA00023015"/>
    </source>
</evidence>
<dbReference type="PANTHER" id="PTHR48019">
    <property type="entry name" value="SERUM RESPONSE FACTOR HOMOLOG"/>
    <property type="match status" value="1"/>
</dbReference>
<dbReference type="GO" id="GO:0046983">
    <property type="term" value="F:protein dimerization activity"/>
    <property type="evidence" value="ECO:0007669"/>
    <property type="project" value="InterPro"/>
</dbReference>
<comment type="caution">
    <text evidence="7">The sequence shown here is derived from an EMBL/GenBank/DDBJ whole genome shotgun (WGS) entry which is preliminary data.</text>
</comment>
<gene>
    <name evidence="7" type="ORF">POM88_032657</name>
</gene>
<reference evidence="7" key="2">
    <citation type="submission" date="2023-05" db="EMBL/GenBank/DDBJ databases">
        <authorList>
            <person name="Schelkunov M.I."/>
        </authorList>
    </citation>
    <scope>NUCLEOTIDE SEQUENCE</scope>
    <source>
        <strain evidence="7">Hsosn_3</strain>
        <tissue evidence="7">Leaf</tissue>
    </source>
</reference>
<evidence type="ECO:0000256" key="4">
    <source>
        <dbReference type="ARBA" id="ARBA00023163"/>
    </source>
</evidence>
<feature type="domain" description="MADS-box" evidence="6">
    <location>
        <begin position="1"/>
        <end position="53"/>
    </location>
</feature>
<reference evidence="7" key="1">
    <citation type="submission" date="2023-02" db="EMBL/GenBank/DDBJ databases">
        <title>Genome of toxic invasive species Heracleum sosnowskyi carries increased number of genes despite the absence of recent whole-genome duplications.</title>
        <authorList>
            <person name="Schelkunov M."/>
            <person name="Shtratnikova V."/>
            <person name="Makarenko M."/>
            <person name="Klepikova A."/>
            <person name="Omelchenko D."/>
            <person name="Novikova G."/>
            <person name="Obukhova E."/>
            <person name="Bogdanov V."/>
            <person name="Penin A."/>
            <person name="Logacheva M."/>
        </authorList>
    </citation>
    <scope>NUCLEOTIDE SEQUENCE</scope>
    <source>
        <strain evidence="7">Hsosn_3</strain>
        <tissue evidence="7">Leaf</tissue>
    </source>
</reference>